<name>A0A401H6A2_9APHY</name>
<dbReference type="EMBL" id="BFAD01000017">
    <property type="protein sequence ID" value="GBE89880.1"/>
    <property type="molecule type" value="Genomic_DNA"/>
</dbReference>
<feature type="compositionally biased region" description="Acidic residues" evidence="1">
    <location>
        <begin position="762"/>
        <end position="776"/>
    </location>
</feature>
<evidence type="ECO:0000259" key="4">
    <source>
        <dbReference type="Pfam" id="PF20231"/>
    </source>
</evidence>
<evidence type="ECO:0000313" key="6">
    <source>
        <dbReference type="Proteomes" id="UP000287166"/>
    </source>
</evidence>
<dbReference type="OrthoDB" id="2537769at2759"/>
<evidence type="ECO:0000256" key="2">
    <source>
        <dbReference type="SAM" id="Phobius"/>
    </source>
</evidence>
<feature type="transmembrane region" description="Helical" evidence="2">
    <location>
        <begin position="644"/>
        <end position="673"/>
    </location>
</feature>
<feature type="region of interest" description="Disordered" evidence="1">
    <location>
        <begin position="726"/>
        <end position="834"/>
    </location>
</feature>
<feature type="region of interest" description="Disordered" evidence="1">
    <location>
        <begin position="1086"/>
        <end position="1112"/>
    </location>
</feature>
<feature type="compositionally biased region" description="Basic residues" evidence="1">
    <location>
        <begin position="793"/>
        <end position="802"/>
    </location>
</feature>
<dbReference type="InParanoid" id="A0A401H6A2"/>
<dbReference type="RefSeq" id="XP_027620793.1">
    <property type="nucleotide sequence ID" value="XM_027764992.1"/>
</dbReference>
<keyword evidence="2" id="KW-0472">Membrane</keyword>
<dbReference type="GeneID" id="38786797"/>
<feature type="domain" description="DUF6589" evidence="4">
    <location>
        <begin position="257"/>
        <end position="594"/>
    </location>
</feature>
<feature type="transmembrane region" description="Helical" evidence="2">
    <location>
        <begin position="607"/>
        <end position="632"/>
    </location>
</feature>
<dbReference type="NCBIfam" id="TIGR02453">
    <property type="entry name" value="TIGR02453 family protein"/>
    <property type="match status" value="1"/>
</dbReference>
<accession>A0A401H6A2</accession>
<dbReference type="InterPro" id="IPR045339">
    <property type="entry name" value="DUF6534"/>
</dbReference>
<keyword evidence="2" id="KW-0812">Transmembrane</keyword>
<dbReference type="InterPro" id="IPR046496">
    <property type="entry name" value="DUF6589"/>
</dbReference>
<feature type="compositionally biased region" description="Polar residues" evidence="1">
    <location>
        <begin position="726"/>
        <end position="740"/>
    </location>
</feature>
<protein>
    <submittedName>
        <fullName evidence="5">Uncharacterized protein</fullName>
    </submittedName>
</protein>
<gene>
    <name evidence="5" type="ORF">SCP_1702060</name>
</gene>
<sequence length="1112" mass="124574">MPVPTHLIVDLSNHCSLTFRLDSPPHRPPRTHGTGVRIKAGGAVFQEFALEIVNERVQSDMRALKPVMHSPQGELSECSLLDIRWEEMITQVKGAAPTLWTLLQGVTYTVKQERRNKHKSPDASILTMISIACFSHSHNLCKLPKLLTVYFKSCGLATKAFNTLHALGVCMSQKWVYAGINALAEASHIVLLEDIHKYPWFGCHDNLNIPFKVYEQRLGNQSHFDSGTAGTIFVIKSPDSIAPNNQALQAQLAIGSKKTITYMNVLGLKFSASSRIHAHAVFHILSILVHAPKFDLESYDQSDDPIFKPPPPIYQLPTGPKHATCQYMLNTVHIEEASYEGNDKLMAEWFRQLKLNTPEEQRKTGLKHVLLWAGDQLTISHLRGLQNFRAEDLNSFERMEYLVKQPGWLHALMALEKSYHSQYYGTRAGHGLIQVFELLKRKGLHSPSVKGIFHHSIQEGLTIIAEAHIRNLWCLTGKIESLKDLRSRSSQKLLELVSYILDKFASTAALQNLADRPRDNQDDVLYHAIMFNRDILDYLDLTDAIQSGDVGRMEDQLPRMLFRFIGSRSSNYAIEVLELLQSLHREWPDDLKYLSTNLQESMLKLKAIGTACLCVAATIDSLISGSLCYYLHRNHTGLHRSDDVIGKLMAVVVATGLLTILFVITDAIAYIAAPESEYMLLFNMMLGKFAVLEVRDYATVWYNKWYNLSVRDSDMSSRTARIVSAKSQTLKAKSNSQGVETSHHFSKANAGKSKAVSSTEEEKGDDAVDVSGDEDVFSLHSDALDDSDAMPKKTPRKRKAKTSMKSSPQKSPSKKKRRRAKESDEEDDGDIDLKDGQEIVGVVVQAPKTGRVPPGQISQNTFDFLAQLRKPECNDREWFKLYEPVYRLAEGEWKAFIEEFTPRLIECDPQIPHLPPKDVILRIYRDIRFSNDKTPYKTEFSAAFSRSGRKGIFAHYYVGIEPGGNSLLAAGAWCPGKNELATIRNNLLRSSARLRRVIAAPEFVKLFGPPKPNLKGGRQSIFGGDDELKVAPKGVEKTHKDIDLLKCRSFAVVHHFADSQVLAPDLMDQLCGVVKILQPGSLNDLMTLQDADDDDEEGSGNEGAADGEDGED</sequence>
<keyword evidence="6" id="KW-1185">Reference proteome</keyword>
<proteinExistence type="predicted"/>
<feature type="domain" description="DUF6534" evidence="3">
    <location>
        <begin position="616"/>
        <end position="689"/>
    </location>
</feature>
<dbReference type="AlphaFoldDB" id="A0A401H6A2"/>
<evidence type="ECO:0000259" key="3">
    <source>
        <dbReference type="Pfam" id="PF20152"/>
    </source>
</evidence>
<dbReference type="Proteomes" id="UP000287166">
    <property type="component" value="Unassembled WGS sequence"/>
</dbReference>
<keyword evidence="2" id="KW-1133">Transmembrane helix</keyword>
<dbReference type="PANTHER" id="PTHR36452">
    <property type="entry name" value="CHROMOSOME 12, WHOLE GENOME SHOTGUN SEQUENCE"/>
    <property type="match status" value="1"/>
</dbReference>
<organism evidence="5 6">
    <name type="scientific">Sparassis crispa</name>
    <dbReference type="NCBI Taxonomy" id="139825"/>
    <lineage>
        <taxon>Eukaryota</taxon>
        <taxon>Fungi</taxon>
        <taxon>Dikarya</taxon>
        <taxon>Basidiomycota</taxon>
        <taxon>Agaricomycotina</taxon>
        <taxon>Agaricomycetes</taxon>
        <taxon>Polyporales</taxon>
        <taxon>Sparassidaceae</taxon>
        <taxon>Sparassis</taxon>
    </lineage>
</organism>
<dbReference type="PANTHER" id="PTHR36452:SF1">
    <property type="entry name" value="DUF2461 DOMAIN-CONTAINING PROTEIN"/>
    <property type="match status" value="1"/>
</dbReference>
<dbReference type="Pfam" id="PF09365">
    <property type="entry name" value="DUF2461"/>
    <property type="match status" value="1"/>
</dbReference>
<dbReference type="Pfam" id="PF20152">
    <property type="entry name" value="DUF6534"/>
    <property type="match status" value="1"/>
</dbReference>
<dbReference type="InterPro" id="IPR012808">
    <property type="entry name" value="CHP02453"/>
</dbReference>
<feature type="compositionally biased region" description="Acidic residues" evidence="1">
    <location>
        <begin position="1090"/>
        <end position="1112"/>
    </location>
</feature>
<reference evidence="5 6" key="1">
    <citation type="journal article" date="2018" name="Sci. Rep.">
        <title>Genome sequence of the cauliflower mushroom Sparassis crispa (Hanabiratake) and its association with beneficial usage.</title>
        <authorList>
            <person name="Kiyama R."/>
            <person name="Furutani Y."/>
            <person name="Kawaguchi K."/>
            <person name="Nakanishi T."/>
        </authorList>
    </citation>
    <scope>NUCLEOTIDE SEQUENCE [LARGE SCALE GENOMIC DNA]</scope>
</reference>
<comment type="caution">
    <text evidence="5">The sequence shown here is derived from an EMBL/GenBank/DDBJ whole genome shotgun (WGS) entry which is preliminary data.</text>
</comment>
<evidence type="ECO:0000313" key="5">
    <source>
        <dbReference type="EMBL" id="GBE89880.1"/>
    </source>
</evidence>
<dbReference type="STRING" id="139825.A0A401H6A2"/>
<dbReference type="Pfam" id="PF20231">
    <property type="entry name" value="DUF6589"/>
    <property type="match status" value="1"/>
</dbReference>
<evidence type="ECO:0000256" key="1">
    <source>
        <dbReference type="SAM" id="MobiDB-lite"/>
    </source>
</evidence>